<sequence>MSNNENESLESQSQVVSDSQSFQSSATNVTESTGEQIESRVQRNYGSSDSSTSQTIQSTWEQAKAEAQHWTKVGQEKITSASQQAKNSAQRVYQETKVPNSQWAKWLILPIIILGLILLQIFFGKWITAFFAYLGELLLVIVQYSPWPVVVLIFGFYFRDEIRAMINRINH</sequence>
<keyword evidence="4" id="KW-1185">Reference proteome</keyword>
<keyword evidence="2" id="KW-0812">Transmembrane</keyword>
<proteinExistence type="predicted"/>
<feature type="compositionally biased region" description="Low complexity" evidence="1">
    <location>
        <begin position="47"/>
        <end position="58"/>
    </location>
</feature>
<feature type="transmembrane region" description="Helical" evidence="2">
    <location>
        <begin position="137"/>
        <end position="158"/>
    </location>
</feature>
<feature type="compositionally biased region" description="Low complexity" evidence="1">
    <location>
        <begin position="1"/>
        <end position="25"/>
    </location>
</feature>
<feature type="transmembrane region" description="Helical" evidence="2">
    <location>
        <begin position="106"/>
        <end position="131"/>
    </location>
</feature>
<protein>
    <submittedName>
        <fullName evidence="3">Uncharacterized protein</fullName>
    </submittedName>
</protein>
<reference evidence="3 4" key="1">
    <citation type="submission" date="2018-04" db="EMBL/GenBank/DDBJ databases">
        <title>Genomic Encyclopedia of Type Strains, Phase IV (KMG-IV): sequencing the most valuable type-strain genomes for metagenomic binning, comparative biology and taxonomic classification.</title>
        <authorList>
            <person name="Goeker M."/>
        </authorList>
    </citation>
    <scope>NUCLEOTIDE SEQUENCE [LARGE SCALE GENOMIC DNA]</scope>
    <source>
        <strain evidence="3 4">DSM 28795</strain>
    </source>
</reference>
<dbReference type="Proteomes" id="UP000245433">
    <property type="component" value="Unassembled WGS sequence"/>
</dbReference>
<evidence type="ECO:0000313" key="3">
    <source>
        <dbReference type="EMBL" id="PVY83195.1"/>
    </source>
</evidence>
<comment type="caution">
    <text evidence="3">The sequence shown here is derived from an EMBL/GenBank/DDBJ whole genome shotgun (WGS) entry which is preliminary data.</text>
</comment>
<evidence type="ECO:0000313" key="4">
    <source>
        <dbReference type="Proteomes" id="UP000245433"/>
    </source>
</evidence>
<keyword evidence="2" id="KW-1133">Transmembrane helix</keyword>
<accession>A0A2U1D687</accession>
<dbReference type="RefSeq" id="WP_089939292.1">
    <property type="nucleotide sequence ID" value="NZ_CAKOEW010000014.1"/>
</dbReference>
<feature type="compositionally biased region" description="Polar residues" evidence="1">
    <location>
        <begin position="26"/>
        <end position="36"/>
    </location>
</feature>
<gene>
    <name evidence="3" type="ORF">C7384_10872</name>
</gene>
<evidence type="ECO:0000256" key="2">
    <source>
        <dbReference type="SAM" id="Phobius"/>
    </source>
</evidence>
<evidence type="ECO:0000256" key="1">
    <source>
        <dbReference type="SAM" id="MobiDB-lite"/>
    </source>
</evidence>
<name>A0A2U1D687_9LACO</name>
<feature type="region of interest" description="Disordered" evidence="1">
    <location>
        <begin position="1"/>
        <end position="58"/>
    </location>
</feature>
<dbReference type="EMBL" id="QEKT01000008">
    <property type="protein sequence ID" value="PVY83195.1"/>
    <property type="molecule type" value="Genomic_DNA"/>
</dbReference>
<dbReference type="AlphaFoldDB" id="A0A2U1D687"/>
<keyword evidence="2" id="KW-0472">Membrane</keyword>
<organism evidence="3 4">
    <name type="scientific">Convivina intestini</name>
    <dbReference type="NCBI Taxonomy" id="1505726"/>
    <lineage>
        <taxon>Bacteria</taxon>
        <taxon>Bacillati</taxon>
        <taxon>Bacillota</taxon>
        <taxon>Bacilli</taxon>
        <taxon>Lactobacillales</taxon>
        <taxon>Lactobacillaceae</taxon>
        <taxon>Convivina</taxon>
    </lineage>
</organism>